<evidence type="ECO:0000259" key="5">
    <source>
        <dbReference type="Pfam" id="PF12770"/>
    </source>
</evidence>
<dbReference type="PROSITE" id="PS50005">
    <property type="entry name" value="TPR"/>
    <property type="match status" value="6"/>
</dbReference>
<evidence type="ECO:0000256" key="1">
    <source>
        <dbReference type="PROSITE-ProRule" id="PRU00339"/>
    </source>
</evidence>
<dbReference type="Pfam" id="PF13424">
    <property type="entry name" value="TPR_12"/>
    <property type="match status" value="4"/>
</dbReference>
<name>A0A928ZT96_LEPEC</name>
<feature type="repeat" description="TPR" evidence="1">
    <location>
        <begin position="466"/>
        <end position="499"/>
    </location>
</feature>
<dbReference type="Gene3D" id="2.60.120.380">
    <property type="match status" value="1"/>
</dbReference>
<dbReference type="PANTHER" id="PTHR10098">
    <property type="entry name" value="RAPSYN-RELATED"/>
    <property type="match status" value="1"/>
</dbReference>
<keyword evidence="2" id="KW-0175">Coiled coil</keyword>
<evidence type="ECO:0000256" key="2">
    <source>
        <dbReference type="SAM" id="Coils"/>
    </source>
</evidence>
<dbReference type="InterPro" id="IPR011990">
    <property type="entry name" value="TPR-like_helical_dom_sf"/>
</dbReference>
<evidence type="ECO:0000256" key="3">
    <source>
        <dbReference type="SAM" id="SignalP"/>
    </source>
</evidence>
<dbReference type="Gene3D" id="1.25.40.10">
    <property type="entry name" value="Tetratricopeptide repeat domain"/>
    <property type="match status" value="3"/>
</dbReference>
<dbReference type="PANTHER" id="PTHR10098:SF108">
    <property type="entry name" value="TETRATRICOPEPTIDE REPEAT PROTEIN 28"/>
    <property type="match status" value="1"/>
</dbReference>
<evidence type="ECO:0000259" key="4">
    <source>
        <dbReference type="Pfam" id="PF04151"/>
    </source>
</evidence>
<dbReference type="AlphaFoldDB" id="A0A928ZT96"/>
<keyword evidence="1" id="KW-0802">TPR repeat</keyword>
<dbReference type="Pfam" id="PF04151">
    <property type="entry name" value="PPC"/>
    <property type="match status" value="1"/>
</dbReference>
<accession>A0A928ZT96</accession>
<reference evidence="6" key="1">
    <citation type="submission" date="2020-10" db="EMBL/GenBank/DDBJ databases">
        <authorList>
            <person name="Castelo-Branco R."/>
            <person name="Eusebio N."/>
            <person name="Adriana R."/>
            <person name="Vieira A."/>
            <person name="Brugerolle De Fraissinette N."/>
            <person name="Rezende De Castro R."/>
            <person name="Schneider M.P."/>
            <person name="Vasconcelos V."/>
            <person name="Leao P.N."/>
        </authorList>
    </citation>
    <scope>NUCLEOTIDE SEQUENCE</scope>
    <source>
        <strain evidence="6">LEGE 11479</strain>
    </source>
</reference>
<dbReference type="Pfam" id="PF12770">
    <property type="entry name" value="CHAT"/>
    <property type="match status" value="1"/>
</dbReference>
<feature type="repeat" description="TPR" evidence="1">
    <location>
        <begin position="386"/>
        <end position="419"/>
    </location>
</feature>
<evidence type="ECO:0000313" key="7">
    <source>
        <dbReference type="Proteomes" id="UP000615026"/>
    </source>
</evidence>
<feature type="domain" description="Peptidase C-terminal archaeal/bacterial" evidence="4">
    <location>
        <begin position="96"/>
        <end position="157"/>
    </location>
</feature>
<dbReference type="Proteomes" id="UP000615026">
    <property type="component" value="Unassembled WGS sequence"/>
</dbReference>
<keyword evidence="3" id="KW-0732">Signal</keyword>
<gene>
    <name evidence="6" type="ORF">IQ260_08935</name>
</gene>
<protein>
    <submittedName>
        <fullName evidence="6">Tetratricopeptide repeat protein</fullName>
    </submittedName>
</protein>
<feature type="chain" id="PRO_5036827984" evidence="3">
    <location>
        <begin position="23"/>
        <end position="1069"/>
    </location>
</feature>
<comment type="caution">
    <text evidence="6">The sequence shown here is derived from an EMBL/GenBank/DDBJ whole genome shotgun (WGS) entry which is preliminary data.</text>
</comment>
<sequence>MNKLFSLPLTLLLLLLPKTASAAEQLQEQTAVRLLVDKQWSDWPLFKKADSKTGQPLPKLFFAKRAKQTSLQIPFEVTGELDDVDATFDDGSLYERYSFTGQAGQIVKILLTSEAFDTQLFLVDADNQRLADNDDSNDSTNSELVMQLPETGTYSVLATTYSPDGRGSYGIKATAGTETEAKAFEAERLNQAGLSSYRQARYREALELFEQALTIRREISDRASEGVTLSHIGLTYDSLGQYPQALDYYEQSLVILREIDNRMSEGVILNNIGRTYHSLGQYPQALDYSEQSLVILREIGGRTSKGVTLNNIGAVYRSLGQYPQALDYYEQSLVILREIGDRTSEGVTLNNIGAVYHSLGQHPQALNYYEQSLVICREISDRDGEGVTLNNIGHTYDNLGQYPRALNYYEQSLVIRREISDRAGEGATLNNIGRTYDNLGQYPRALSYYEQSLAIFREIGDRAGEGATLNNIGRTYDNLGQYVQALDYYEQSLLIRREISDRAGEGATLNNIGLLLKVTEEAELAIIFLKQSVNVYETIRKDNLTLSPEQQQSYTETIADTYRKLADLLLQANRVLEAQAVLELLKLQELDESLGNVQRSGLTEGVGYWEIEDEVLRLYTEILIAGQELARLQDPANRPLSEADKARRNELQDRQQELRTSFNEWLDHPEVSGLIAELQASSDRQVVDLQNQYAQLQRELRELPQTSVILYPLILEERLELVLITPNAPPVRYPVDVTADDLKAAVTAYGQILKSPHKPAEPLAQKLYSWLIAPIAADLEKIDTETIIYAPDGVLRYLPLAALHDGENWLAQTYSISQITSASLTSFGDRPSNQRQVLAAACAECAFSFDIAGRSTPFEFANLPATETEVSILADQIPDTTILLNDDFSPDTLQDELASYNILHLATHAAFVPERPKESFVVFGNEERVTLETIRTEWGLTNADLFVLSACETAVGNIELGTGIEILGMGFQLQIAGAKAALASLWQVSDGGTQILMNAFYAALNQGLTKAAALQAAQIAMITDNYPAAVGGERATLAITNERGQPLTIPDDMSHPYYWAPFILIGNGL</sequence>
<feature type="signal peptide" evidence="3">
    <location>
        <begin position="1"/>
        <end position="22"/>
    </location>
</feature>
<dbReference type="InterPro" id="IPR007280">
    <property type="entry name" value="Peptidase_C_arc/bac"/>
</dbReference>
<feature type="repeat" description="TPR" evidence="1">
    <location>
        <begin position="226"/>
        <end position="259"/>
    </location>
</feature>
<dbReference type="EMBL" id="JADEXP010000058">
    <property type="protein sequence ID" value="MBE9066776.1"/>
    <property type="molecule type" value="Genomic_DNA"/>
</dbReference>
<feature type="repeat" description="TPR" evidence="1">
    <location>
        <begin position="186"/>
        <end position="219"/>
    </location>
</feature>
<feature type="coiled-coil region" evidence="2">
    <location>
        <begin position="679"/>
        <end position="706"/>
    </location>
</feature>
<dbReference type="InterPro" id="IPR024983">
    <property type="entry name" value="CHAT_dom"/>
</dbReference>
<evidence type="ECO:0000313" key="6">
    <source>
        <dbReference type="EMBL" id="MBE9066776.1"/>
    </source>
</evidence>
<dbReference type="InterPro" id="IPR019734">
    <property type="entry name" value="TPR_rpt"/>
</dbReference>
<dbReference type="SMART" id="SM00028">
    <property type="entry name" value="TPR"/>
    <property type="match status" value="9"/>
</dbReference>
<proteinExistence type="predicted"/>
<dbReference type="SUPFAM" id="SSF48452">
    <property type="entry name" value="TPR-like"/>
    <property type="match status" value="2"/>
</dbReference>
<feature type="repeat" description="TPR" evidence="1">
    <location>
        <begin position="426"/>
        <end position="459"/>
    </location>
</feature>
<feature type="repeat" description="TPR" evidence="1">
    <location>
        <begin position="306"/>
        <end position="339"/>
    </location>
</feature>
<feature type="domain" description="CHAT" evidence="5">
    <location>
        <begin position="762"/>
        <end position="1067"/>
    </location>
</feature>
<keyword evidence="7" id="KW-1185">Reference proteome</keyword>
<dbReference type="RefSeq" id="WP_193992754.1">
    <property type="nucleotide sequence ID" value="NZ_JADEXP010000058.1"/>
</dbReference>
<organism evidence="6 7">
    <name type="scientific">Leptolyngbya cf. ectocarpi LEGE 11479</name>
    <dbReference type="NCBI Taxonomy" id="1828722"/>
    <lineage>
        <taxon>Bacteria</taxon>
        <taxon>Bacillati</taxon>
        <taxon>Cyanobacteriota</taxon>
        <taxon>Cyanophyceae</taxon>
        <taxon>Leptolyngbyales</taxon>
        <taxon>Leptolyngbyaceae</taxon>
        <taxon>Leptolyngbya group</taxon>
        <taxon>Leptolyngbya</taxon>
    </lineage>
</organism>